<evidence type="ECO:0000313" key="2">
    <source>
        <dbReference type="Proteomes" id="UP000034462"/>
    </source>
</evidence>
<proteinExistence type="predicted"/>
<comment type="caution">
    <text evidence="1">The sequence shown here is derived from an EMBL/GenBank/DDBJ whole genome shotgun (WGS) entry which is preliminary data.</text>
</comment>
<dbReference type="SUPFAM" id="SSF48452">
    <property type="entry name" value="TPR-like"/>
    <property type="match status" value="1"/>
</dbReference>
<dbReference type="AlphaFoldDB" id="A0A837ISP3"/>
<protein>
    <recommendedName>
        <fullName evidence="3">Tetratricopeptide repeat protein</fullName>
    </recommendedName>
</protein>
<accession>A0A837ISP3</accession>
<dbReference type="Proteomes" id="UP000034462">
    <property type="component" value="Unassembled WGS sequence"/>
</dbReference>
<sequence>MLYKRKHKLHLRRRVVATEDQIEGLYLAGKYREVIAIAPISIRAAWSHYQLGELDRAGTIAQFLVLKRPDVTEEASSACLLLAHITERQGNLEGAEELLRLVPADRKRDNLYITILTAKKRRGEEIVAIDAVVLATNAVMRAPYQLVDGHIINNVAWLLHQARDQEDVREFLPTLPGLIELAMGIYESVSVADNHRAAVMYRAALIFEAANWIEGARTLIRQSIELWRELVVREGGDRFQQNLRGAEEVARRLNG</sequence>
<evidence type="ECO:0008006" key="3">
    <source>
        <dbReference type="Google" id="ProtNLM"/>
    </source>
</evidence>
<evidence type="ECO:0000313" key="1">
    <source>
        <dbReference type="EMBL" id="KKU93426.1"/>
    </source>
</evidence>
<dbReference type="Gene3D" id="1.25.40.10">
    <property type="entry name" value="Tetratricopeptide repeat domain"/>
    <property type="match status" value="1"/>
</dbReference>
<dbReference type="InterPro" id="IPR011990">
    <property type="entry name" value="TPR-like_helical_dom_sf"/>
</dbReference>
<reference evidence="1 2" key="1">
    <citation type="journal article" date="2015" name="Nature">
        <title>rRNA introns, odd ribosomes, and small enigmatic genomes across a large radiation of phyla.</title>
        <authorList>
            <person name="Brown C.T."/>
            <person name="Hug L.A."/>
            <person name="Thomas B.C."/>
            <person name="Sharon I."/>
            <person name="Castelle C.J."/>
            <person name="Singh A."/>
            <person name="Wilkins M.J."/>
            <person name="Williams K.H."/>
            <person name="Banfield J.F."/>
        </authorList>
    </citation>
    <scope>NUCLEOTIDE SEQUENCE [LARGE SCALE GENOMIC DNA]</scope>
</reference>
<organism evidence="1 2">
    <name type="scientific">Candidatus Yanofskybacteria bacterium GW2011_GWC1_48_11</name>
    <dbReference type="NCBI Taxonomy" id="1619027"/>
    <lineage>
        <taxon>Bacteria</taxon>
        <taxon>Candidatus Yanofskyibacteriota</taxon>
    </lineage>
</organism>
<name>A0A837ISP3_9BACT</name>
<gene>
    <name evidence="1" type="ORF">UY25_C0002G0150</name>
</gene>
<dbReference type="EMBL" id="LCPH01000002">
    <property type="protein sequence ID" value="KKU93426.1"/>
    <property type="molecule type" value="Genomic_DNA"/>
</dbReference>